<gene>
    <name evidence="2" type="ORF">BEWA_031240</name>
</gene>
<sequence>MASYMPPSDFSNGGNGNLYGSGNYNANNLGGYMGANSVYGGNEAPQQVPYGDAMHAEGYPKSENPQLNFNMMMSPGMQKPMDYGNVQPDISYPVYPQNIPAGGAGQAGNPMVTNDMFTQFKNGQYFRNENLPLRPLTLERDYLYSKSILKSNLSFKEAATAMLSMASSSKKSTSGGSGKIRATAKARKSTVSVPKQNVPYKSASGTQEPPSVRTPDEAKPGAIFPGMMGEQLTPSLVSENGTPMNWVPIKKMTSTTLTPRNKQFGPMPKGGAVGAPKNEMFGKMNVVEEMNLEKEMTPNVKRNTSSSAAIMMETFQILLSNKKKRIRNCLVEDCRHSIGEQPKIDVQYNSLDVGGEKVYQLSEILSSLLPYHLFYFENILEKFVPFQPEGYKGVKEDVDKLDKEVEMILNGCEEAESLRSVSVCIIVARWNECVITTGSSGLVCVE</sequence>
<dbReference type="KEGG" id="beq:BEWA_031240"/>
<dbReference type="eggNOG" id="ENOG502SGCV">
    <property type="taxonomic scope" value="Eukaryota"/>
</dbReference>
<protein>
    <submittedName>
        <fullName evidence="2">Uncharacterized protein</fullName>
    </submittedName>
</protein>
<dbReference type="AlphaFoldDB" id="L0AZ26"/>
<dbReference type="OrthoDB" id="367256at2759"/>
<evidence type="ECO:0000313" key="2">
    <source>
        <dbReference type="EMBL" id="AFZ80271.1"/>
    </source>
</evidence>
<dbReference type="VEuPathDB" id="PiroplasmaDB:BEWA_031240"/>
<dbReference type="GeneID" id="15803947"/>
<dbReference type="EMBL" id="CP001669">
    <property type="protein sequence ID" value="AFZ80271.1"/>
    <property type="molecule type" value="Genomic_DNA"/>
</dbReference>
<keyword evidence="3" id="KW-1185">Reference proteome</keyword>
<dbReference type="RefSeq" id="XP_004829937.1">
    <property type="nucleotide sequence ID" value="XM_004829880.1"/>
</dbReference>
<name>L0AZ26_THEEQ</name>
<evidence type="ECO:0000313" key="3">
    <source>
        <dbReference type="Proteomes" id="UP000031512"/>
    </source>
</evidence>
<feature type="region of interest" description="Disordered" evidence="1">
    <location>
        <begin position="257"/>
        <end position="277"/>
    </location>
</feature>
<accession>L0AZ26</accession>
<proteinExistence type="predicted"/>
<reference evidence="2 3" key="1">
    <citation type="journal article" date="2012" name="BMC Genomics">
        <title>Comparative genomic analysis and phylogenetic position of Theileria equi.</title>
        <authorList>
            <person name="Kappmeyer L.S."/>
            <person name="Thiagarajan M."/>
            <person name="Herndon D.R."/>
            <person name="Ramsay J.D."/>
            <person name="Caler E."/>
            <person name="Djikeng A."/>
            <person name="Gillespie J.J."/>
            <person name="Lau A.O."/>
            <person name="Roalson E.H."/>
            <person name="Silva J.C."/>
            <person name="Silva M.G."/>
            <person name="Suarez C.E."/>
            <person name="Ueti M.W."/>
            <person name="Nene V.M."/>
            <person name="Mealey R.H."/>
            <person name="Knowles D.P."/>
            <person name="Brayton K.A."/>
        </authorList>
    </citation>
    <scope>NUCLEOTIDE SEQUENCE [LARGE SCALE GENOMIC DNA]</scope>
    <source>
        <strain evidence="2 3">WA</strain>
    </source>
</reference>
<evidence type="ECO:0000256" key="1">
    <source>
        <dbReference type="SAM" id="MobiDB-lite"/>
    </source>
</evidence>
<feature type="region of interest" description="Disordered" evidence="1">
    <location>
        <begin position="166"/>
        <end position="216"/>
    </location>
</feature>
<organism evidence="2 3">
    <name type="scientific">Theileria equi strain WA</name>
    <dbReference type="NCBI Taxonomy" id="1537102"/>
    <lineage>
        <taxon>Eukaryota</taxon>
        <taxon>Sar</taxon>
        <taxon>Alveolata</taxon>
        <taxon>Apicomplexa</taxon>
        <taxon>Aconoidasida</taxon>
        <taxon>Piroplasmida</taxon>
        <taxon>Theileriidae</taxon>
        <taxon>Theileria</taxon>
    </lineage>
</organism>
<dbReference type="Proteomes" id="UP000031512">
    <property type="component" value="Chromosome 1"/>
</dbReference>